<reference evidence="2" key="2">
    <citation type="submission" date="2020-08" db="EMBL/GenBank/DDBJ databases">
        <title>Plant Genome Project.</title>
        <authorList>
            <person name="Zhang R.-G."/>
        </authorList>
    </citation>
    <scope>NUCLEOTIDE SEQUENCE</scope>
    <source>
        <strain evidence="2">Huo1</strain>
        <tissue evidence="2">Leaf</tissue>
    </source>
</reference>
<name>A0A8X8YPT0_SALSN</name>
<accession>A0A8X8YPT0</accession>
<reference evidence="2" key="1">
    <citation type="submission" date="2018-01" db="EMBL/GenBank/DDBJ databases">
        <authorList>
            <person name="Mao J.F."/>
        </authorList>
    </citation>
    <scope>NUCLEOTIDE SEQUENCE</scope>
    <source>
        <strain evidence="2">Huo1</strain>
        <tissue evidence="2">Leaf</tissue>
    </source>
</reference>
<keyword evidence="3" id="KW-1185">Reference proteome</keyword>
<organism evidence="2">
    <name type="scientific">Salvia splendens</name>
    <name type="common">Scarlet sage</name>
    <dbReference type="NCBI Taxonomy" id="180675"/>
    <lineage>
        <taxon>Eukaryota</taxon>
        <taxon>Viridiplantae</taxon>
        <taxon>Streptophyta</taxon>
        <taxon>Embryophyta</taxon>
        <taxon>Tracheophyta</taxon>
        <taxon>Spermatophyta</taxon>
        <taxon>Magnoliopsida</taxon>
        <taxon>eudicotyledons</taxon>
        <taxon>Gunneridae</taxon>
        <taxon>Pentapetalae</taxon>
        <taxon>asterids</taxon>
        <taxon>lamiids</taxon>
        <taxon>Lamiales</taxon>
        <taxon>Lamiaceae</taxon>
        <taxon>Nepetoideae</taxon>
        <taxon>Mentheae</taxon>
        <taxon>Salviinae</taxon>
        <taxon>Salvia</taxon>
        <taxon>Salvia subgen. Calosphace</taxon>
        <taxon>core Calosphace</taxon>
    </lineage>
</organism>
<evidence type="ECO:0000313" key="2">
    <source>
        <dbReference type="EMBL" id="KAG6433458.1"/>
    </source>
</evidence>
<protein>
    <submittedName>
        <fullName evidence="2">Uncharacterized protein</fullName>
    </submittedName>
</protein>
<dbReference type="AlphaFoldDB" id="A0A8X8YPT0"/>
<feature type="region of interest" description="Disordered" evidence="1">
    <location>
        <begin position="143"/>
        <end position="167"/>
    </location>
</feature>
<proteinExistence type="predicted"/>
<sequence>MYCGNDVDLMVLNKVMDPGSSLSAFCDGFVPMNEDQCDFGFCNGLADNVPYYDAGIGADDDPDEGDGEGVDMDDNMNDEVQGVECSIDLMHAATAIIDDGKQQLLGDGVVMSAAQKKKMIESFYGCEVPSVIEVHPPQLVSTKGSGSRLISSYTNDEQTWSPLRKMR</sequence>
<evidence type="ECO:0000313" key="3">
    <source>
        <dbReference type="Proteomes" id="UP000298416"/>
    </source>
</evidence>
<dbReference type="EMBL" id="PNBA02000002">
    <property type="protein sequence ID" value="KAG6433458.1"/>
    <property type="molecule type" value="Genomic_DNA"/>
</dbReference>
<dbReference type="Proteomes" id="UP000298416">
    <property type="component" value="Unassembled WGS sequence"/>
</dbReference>
<comment type="caution">
    <text evidence="2">The sequence shown here is derived from an EMBL/GenBank/DDBJ whole genome shotgun (WGS) entry which is preliminary data.</text>
</comment>
<gene>
    <name evidence="2" type="ORF">SASPL_105072</name>
</gene>
<evidence type="ECO:0000256" key="1">
    <source>
        <dbReference type="SAM" id="MobiDB-lite"/>
    </source>
</evidence>
<feature type="compositionally biased region" description="Polar residues" evidence="1">
    <location>
        <begin position="143"/>
        <end position="161"/>
    </location>
</feature>